<proteinExistence type="predicted"/>
<accession>A0ABV3XDR9</accession>
<protein>
    <submittedName>
        <fullName evidence="3">Hemerythrin domain-containing protein</fullName>
    </submittedName>
</protein>
<dbReference type="Pfam" id="PF01814">
    <property type="entry name" value="Hemerythrin"/>
    <property type="match status" value="1"/>
</dbReference>
<feature type="region of interest" description="Disordered" evidence="1">
    <location>
        <begin position="1"/>
        <end position="24"/>
    </location>
</feature>
<name>A0ABV3XDR9_9ACTN</name>
<dbReference type="Gene3D" id="1.20.120.520">
    <property type="entry name" value="nmb1532 protein domain like"/>
    <property type="match status" value="1"/>
</dbReference>
<dbReference type="InterPro" id="IPR012312">
    <property type="entry name" value="Hemerythrin-like"/>
</dbReference>
<evidence type="ECO:0000256" key="1">
    <source>
        <dbReference type="SAM" id="MobiDB-lite"/>
    </source>
</evidence>
<sequence length="244" mass="26183">MSVTVVRRRTAVAPRPDPPPVPASRAVDHQLVVHRLLRRELPLLADLVTWAPPDEAARTAMLTRHADLLGRVLRTHLALERELLWPALLHALPADAAATTRALLDGWDARCAVVDAALRGVGTSGRQWAVARSPRARDAFALACLDLAAAVEVHTAAEERDLLPRVAACLPAAAWTAITRAARPGLSGRERLLVLGLALEDASPAERARLLAGVGRGTRVLWRLVGRGRHRAAVVRLRGAPPAA</sequence>
<reference evidence="3 4" key="1">
    <citation type="submission" date="2024-06" db="EMBL/GenBank/DDBJ databases">
        <title>Draft genome sequence of Geodermatophilus badlandi, a novel member of the Geodermatophilaceae isolated from badland sedimentary rocks in the Red desert, Wyoming, USA.</title>
        <authorList>
            <person name="Ben Tekaya S."/>
            <person name="Nouioui I."/>
            <person name="Flores G.M."/>
            <person name="Shaal M.N."/>
            <person name="Bredoire F."/>
            <person name="Basile F."/>
            <person name="Van Diepen L."/>
            <person name="Ward N.L."/>
        </authorList>
    </citation>
    <scope>NUCLEOTIDE SEQUENCE [LARGE SCALE GENOMIC DNA]</scope>
    <source>
        <strain evidence="3 4">WL48A</strain>
    </source>
</reference>
<dbReference type="RefSeq" id="WP_369205866.1">
    <property type="nucleotide sequence ID" value="NZ_JBFNXQ010000025.1"/>
</dbReference>
<organism evidence="3 4">
    <name type="scientific">Geodermatophilus maliterrae</name>
    <dbReference type="NCBI Taxonomy" id="3162531"/>
    <lineage>
        <taxon>Bacteria</taxon>
        <taxon>Bacillati</taxon>
        <taxon>Actinomycetota</taxon>
        <taxon>Actinomycetes</taxon>
        <taxon>Geodermatophilales</taxon>
        <taxon>Geodermatophilaceae</taxon>
        <taxon>Geodermatophilus</taxon>
    </lineage>
</organism>
<comment type="caution">
    <text evidence="3">The sequence shown here is derived from an EMBL/GenBank/DDBJ whole genome shotgun (WGS) entry which is preliminary data.</text>
</comment>
<feature type="domain" description="Hemerythrin-like" evidence="2">
    <location>
        <begin position="31"/>
        <end position="165"/>
    </location>
</feature>
<evidence type="ECO:0000259" key="2">
    <source>
        <dbReference type="Pfam" id="PF01814"/>
    </source>
</evidence>
<dbReference type="EMBL" id="JBFNXQ010000025">
    <property type="protein sequence ID" value="MEX5718725.1"/>
    <property type="molecule type" value="Genomic_DNA"/>
</dbReference>
<dbReference type="Proteomes" id="UP001560045">
    <property type="component" value="Unassembled WGS sequence"/>
</dbReference>
<gene>
    <name evidence="3" type="ORF">ABQ292_10170</name>
</gene>
<evidence type="ECO:0000313" key="3">
    <source>
        <dbReference type="EMBL" id="MEX5718725.1"/>
    </source>
</evidence>
<keyword evidence="4" id="KW-1185">Reference proteome</keyword>
<evidence type="ECO:0000313" key="4">
    <source>
        <dbReference type="Proteomes" id="UP001560045"/>
    </source>
</evidence>
<feature type="compositionally biased region" description="Basic residues" evidence="1">
    <location>
        <begin position="1"/>
        <end position="10"/>
    </location>
</feature>